<dbReference type="EMBL" id="CM009290">
    <property type="protein sequence ID" value="PNT54799.1"/>
    <property type="molecule type" value="Genomic_DNA"/>
</dbReference>
<gene>
    <name evidence="2" type="ORF">POPTR_001G158500</name>
</gene>
<dbReference type="PANTHER" id="PTHR11006">
    <property type="entry name" value="PROTEIN ARGININE N-METHYLTRANSFERASE"/>
    <property type="match status" value="1"/>
</dbReference>
<dbReference type="InterPro" id="IPR029063">
    <property type="entry name" value="SAM-dependent_MTases_sf"/>
</dbReference>
<dbReference type="GO" id="GO:0016274">
    <property type="term" value="F:protein-arginine N-methyltransferase activity"/>
    <property type="evidence" value="ECO:0007669"/>
    <property type="project" value="InterPro"/>
</dbReference>
<proteinExistence type="predicted"/>
<dbReference type="STRING" id="3694.A0A2K2BYE6"/>
<keyword evidence="3" id="KW-1185">Reference proteome</keyword>
<dbReference type="PANTHER" id="PTHR11006:SF4">
    <property type="entry name" value="PROTEIN ARGININE N-METHYLTRANSFERASE 7"/>
    <property type="match status" value="1"/>
</dbReference>
<dbReference type="Gene3D" id="3.40.50.150">
    <property type="entry name" value="Vaccinia Virus protein VP39"/>
    <property type="match status" value="1"/>
</dbReference>
<evidence type="ECO:0000256" key="1">
    <source>
        <dbReference type="ARBA" id="ARBA00022691"/>
    </source>
</evidence>
<sequence length="145" mass="16003">MRKVLHVNGMGKNIKILNIRSDKLHIGVDIPSRADVLPSIVSEILDSELLGEGLIPIQQHAHDMLLVDNPLTVPYRATTYGQLKIIGTCSLFLRKLHDLSNNEAAPDSTRLVPTGLDTDFCYSQGDLKLLIKAINDGRVHAVVSW</sequence>
<dbReference type="InterPro" id="IPR025799">
    <property type="entry name" value="Arg_MeTrfase"/>
</dbReference>
<reference evidence="2 3" key="1">
    <citation type="journal article" date="2006" name="Science">
        <title>The genome of black cottonwood, Populus trichocarpa (Torr. &amp; Gray).</title>
        <authorList>
            <person name="Tuskan G.A."/>
            <person name="Difazio S."/>
            <person name="Jansson S."/>
            <person name="Bohlmann J."/>
            <person name="Grigoriev I."/>
            <person name="Hellsten U."/>
            <person name="Putnam N."/>
            <person name="Ralph S."/>
            <person name="Rombauts S."/>
            <person name="Salamov A."/>
            <person name="Schein J."/>
            <person name="Sterck L."/>
            <person name="Aerts A."/>
            <person name="Bhalerao R.R."/>
            <person name="Bhalerao R.P."/>
            <person name="Blaudez D."/>
            <person name="Boerjan W."/>
            <person name="Brun A."/>
            <person name="Brunner A."/>
            <person name="Busov V."/>
            <person name="Campbell M."/>
            <person name="Carlson J."/>
            <person name="Chalot M."/>
            <person name="Chapman J."/>
            <person name="Chen G.L."/>
            <person name="Cooper D."/>
            <person name="Coutinho P.M."/>
            <person name="Couturier J."/>
            <person name="Covert S."/>
            <person name="Cronk Q."/>
            <person name="Cunningham R."/>
            <person name="Davis J."/>
            <person name="Degroeve S."/>
            <person name="Dejardin A."/>
            <person name="Depamphilis C."/>
            <person name="Detter J."/>
            <person name="Dirks B."/>
            <person name="Dubchak I."/>
            <person name="Duplessis S."/>
            <person name="Ehlting J."/>
            <person name="Ellis B."/>
            <person name="Gendler K."/>
            <person name="Goodstein D."/>
            <person name="Gribskov M."/>
            <person name="Grimwood J."/>
            <person name="Groover A."/>
            <person name="Gunter L."/>
            <person name="Hamberger B."/>
            <person name="Heinze B."/>
            <person name="Helariutta Y."/>
            <person name="Henrissat B."/>
            <person name="Holligan D."/>
            <person name="Holt R."/>
            <person name="Huang W."/>
            <person name="Islam-Faridi N."/>
            <person name="Jones S."/>
            <person name="Jones-Rhoades M."/>
            <person name="Jorgensen R."/>
            <person name="Joshi C."/>
            <person name="Kangasjarvi J."/>
            <person name="Karlsson J."/>
            <person name="Kelleher C."/>
            <person name="Kirkpatrick R."/>
            <person name="Kirst M."/>
            <person name="Kohler A."/>
            <person name="Kalluri U."/>
            <person name="Larimer F."/>
            <person name="Leebens-Mack J."/>
            <person name="Leple J.C."/>
            <person name="Locascio P."/>
            <person name="Lou Y."/>
            <person name="Lucas S."/>
            <person name="Martin F."/>
            <person name="Montanini B."/>
            <person name="Napoli C."/>
            <person name="Nelson D.R."/>
            <person name="Nelson C."/>
            <person name="Nieminen K."/>
            <person name="Nilsson O."/>
            <person name="Pereda V."/>
            <person name="Peter G."/>
            <person name="Philippe R."/>
            <person name="Pilate G."/>
            <person name="Poliakov A."/>
            <person name="Razumovskaya J."/>
            <person name="Richardson P."/>
            <person name="Rinaldi C."/>
            <person name="Ritland K."/>
            <person name="Rouze P."/>
            <person name="Ryaboy D."/>
            <person name="Schmutz J."/>
            <person name="Schrader J."/>
            <person name="Segerman B."/>
            <person name="Shin H."/>
            <person name="Siddiqui A."/>
            <person name="Sterky F."/>
            <person name="Terry A."/>
            <person name="Tsai C.J."/>
            <person name="Uberbacher E."/>
            <person name="Unneberg P."/>
            <person name="Vahala J."/>
            <person name="Wall K."/>
            <person name="Wessler S."/>
            <person name="Yang G."/>
            <person name="Yin T."/>
            <person name="Douglas C."/>
            <person name="Marra M."/>
            <person name="Sandberg G."/>
            <person name="Van de Peer Y."/>
            <person name="Rokhsar D."/>
        </authorList>
    </citation>
    <scope>NUCLEOTIDE SEQUENCE [LARGE SCALE GENOMIC DNA]</scope>
    <source>
        <strain evidence="3">cv. Nisqually</strain>
    </source>
</reference>
<name>A0A2K2BYE6_POPTR</name>
<dbReference type="AlphaFoldDB" id="A0A2K2BYE6"/>
<dbReference type="InParanoid" id="A0A2K2BYE6"/>
<organism evidence="2 3">
    <name type="scientific">Populus trichocarpa</name>
    <name type="common">Western balsam poplar</name>
    <name type="synonym">Populus balsamifera subsp. trichocarpa</name>
    <dbReference type="NCBI Taxonomy" id="3694"/>
    <lineage>
        <taxon>Eukaryota</taxon>
        <taxon>Viridiplantae</taxon>
        <taxon>Streptophyta</taxon>
        <taxon>Embryophyta</taxon>
        <taxon>Tracheophyta</taxon>
        <taxon>Spermatophyta</taxon>
        <taxon>Magnoliopsida</taxon>
        <taxon>eudicotyledons</taxon>
        <taxon>Gunneridae</taxon>
        <taxon>Pentapetalae</taxon>
        <taxon>rosids</taxon>
        <taxon>fabids</taxon>
        <taxon>Malpighiales</taxon>
        <taxon>Salicaceae</taxon>
        <taxon>Saliceae</taxon>
        <taxon>Populus</taxon>
    </lineage>
</organism>
<protein>
    <submittedName>
        <fullName evidence="2">Uncharacterized protein</fullName>
    </submittedName>
</protein>
<evidence type="ECO:0000313" key="3">
    <source>
        <dbReference type="Proteomes" id="UP000006729"/>
    </source>
</evidence>
<dbReference type="Proteomes" id="UP000006729">
    <property type="component" value="Chromosome 1"/>
</dbReference>
<keyword evidence="1" id="KW-0949">S-adenosyl-L-methionine</keyword>
<evidence type="ECO:0000313" key="2">
    <source>
        <dbReference type="EMBL" id="PNT54799.1"/>
    </source>
</evidence>
<accession>A0A2K2BYE6</accession>